<evidence type="ECO:0000256" key="3">
    <source>
        <dbReference type="ARBA" id="ARBA00022801"/>
    </source>
</evidence>
<comment type="caution">
    <text evidence="6">The sequence shown here is derived from an EMBL/GenBank/DDBJ whole genome shotgun (WGS) entry which is preliminary data.</text>
</comment>
<dbReference type="InterPro" id="IPR019826">
    <property type="entry name" value="Carboxylesterase_B_AS"/>
</dbReference>
<evidence type="ECO:0000256" key="4">
    <source>
        <dbReference type="RuleBase" id="RU361235"/>
    </source>
</evidence>
<dbReference type="Pfam" id="PF00135">
    <property type="entry name" value="COesterase"/>
    <property type="match status" value="1"/>
</dbReference>
<dbReference type="PANTHER" id="PTHR44590:SF3">
    <property type="entry name" value="CARBOXYLESTERASE TYPE B DOMAIN-CONTAINING PROTEIN"/>
    <property type="match status" value="1"/>
</dbReference>
<dbReference type="Gene3D" id="3.40.50.1820">
    <property type="entry name" value="alpha/beta hydrolase"/>
    <property type="match status" value="1"/>
</dbReference>
<feature type="domain" description="Carboxylesterase type B" evidence="5">
    <location>
        <begin position="10"/>
        <end position="503"/>
    </location>
</feature>
<keyword evidence="3 4" id="KW-0378">Hydrolase</keyword>
<dbReference type="PROSITE" id="PS00941">
    <property type="entry name" value="CARBOXYLESTERASE_B_2"/>
    <property type="match status" value="1"/>
</dbReference>
<keyword evidence="2" id="KW-0719">Serine esterase</keyword>
<gene>
    <name evidence="6" type="ORF">PFISCL1PPCAC_14532</name>
</gene>
<evidence type="ECO:0000256" key="1">
    <source>
        <dbReference type="ARBA" id="ARBA00005964"/>
    </source>
</evidence>
<dbReference type="Proteomes" id="UP001432322">
    <property type="component" value="Unassembled WGS sequence"/>
</dbReference>
<keyword evidence="7" id="KW-1185">Reference proteome</keyword>
<evidence type="ECO:0000259" key="5">
    <source>
        <dbReference type="Pfam" id="PF00135"/>
    </source>
</evidence>
<dbReference type="PANTHER" id="PTHR44590">
    <property type="entry name" value="CARBOXYLIC ESTER HYDROLASE-RELATED"/>
    <property type="match status" value="1"/>
</dbReference>
<evidence type="ECO:0000313" key="7">
    <source>
        <dbReference type="Proteomes" id="UP001432322"/>
    </source>
</evidence>
<proteinExistence type="inferred from homology"/>
<name>A0AAV5VYT7_9BILA</name>
<evidence type="ECO:0000313" key="6">
    <source>
        <dbReference type="EMBL" id="GMT23235.1"/>
    </source>
</evidence>
<accession>A0AAV5VYT7</accession>
<reference evidence="6" key="1">
    <citation type="submission" date="2023-10" db="EMBL/GenBank/DDBJ databases">
        <title>Genome assembly of Pristionchus species.</title>
        <authorList>
            <person name="Yoshida K."/>
            <person name="Sommer R.J."/>
        </authorList>
    </citation>
    <scope>NUCLEOTIDE SEQUENCE</scope>
    <source>
        <strain evidence="6">RS5133</strain>
    </source>
</reference>
<dbReference type="InterPro" id="IPR019819">
    <property type="entry name" value="Carboxylesterase_B_CS"/>
</dbReference>
<sequence length="533" mass="59653">MLSTPSYPDSRVVETIYGKVQGRRLIHQGDKQANAFQGIPFASPPVGELRFKKPVPPASWEGIRRTKKFAARSIQDPSNPQDYAINGIPSEDCLYLNVFTPCWDAPEGGFPVMVFIHGGAFVSGEASSYGDINICENIVSRGIVFVTIQYRLGYLGFFTTGDSTCPGNFALWDQAEALKWIQMNIHAFGGNKNNITLVGQSAGAACVDMLHLSPHSTGLFHKAICMAGTAECRWATNSDMVKQSAEKVRRLGITEYGNSDELLTKLRAIPAEQFGVGLFTQIMHDEDTDFETQPNLDGDFFPESFDKLRVKAIPKPIMTGVTKEEGLLLMQGMKSNNEGLQTTMKLATLKKKIKETLSKELRDKFIGDIKQDDGDKFMRALAGITADSMFLAGTLELCRKTVELQKEPVFLYVFEHYTPANMGFLSNLLPLQEATHTCELFYLFKKSLFGEVPITEMEAHIINIYTTACTNFAKYGNPNSDDGFDSDFPERWKSIDRENYSQNFVFTSTEPYMSNQFFEGRTADFINILNHHE</sequence>
<comment type="similarity">
    <text evidence="1 4">Belongs to the type-B carboxylesterase/lipase family.</text>
</comment>
<organism evidence="6 7">
    <name type="scientific">Pristionchus fissidentatus</name>
    <dbReference type="NCBI Taxonomy" id="1538716"/>
    <lineage>
        <taxon>Eukaryota</taxon>
        <taxon>Metazoa</taxon>
        <taxon>Ecdysozoa</taxon>
        <taxon>Nematoda</taxon>
        <taxon>Chromadorea</taxon>
        <taxon>Rhabditida</taxon>
        <taxon>Rhabditina</taxon>
        <taxon>Diplogasteromorpha</taxon>
        <taxon>Diplogasteroidea</taxon>
        <taxon>Neodiplogasteridae</taxon>
        <taxon>Pristionchus</taxon>
    </lineage>
</organism>
<dbReference type="SUPFAM" id="SSF53474">
    <property type="entry name" value="alpha/beta-Hydrolases"/>
    <property type="match status" value="1"/>
</dbReference>
<dbReference type="InterPro" id="IPR002018">
    <property type="entry name" value="CarbesteraseB"/>
</dbReference>
<dbReference type="GO" id="GO:0052689">
    <property type="term" value="F:carboxylic ester hydrolase activity"/>
    <property type="evidence" value="ECO:0007669"/>
    <property type="project" value="UniProtKB-KW"/>
</dbReference>
<protein>
    <recommendedName>
        <fullName evidence="4">Carboxylic ester hydrolase</fullName>
        <ecNumber evidence="4">3.1.1.-</ecNumber>
    </recommendedName>
</protein>
<dbReference type="PROSITE" id="PS00122">
    <property type="entry name" value="CARBOXYLESTERASE_B_1"/>
    <property type="match status" value="1"/>
</dbReference>
<dbReference type="InterPro" id="IPR029058">
    <property type="entry name" value="AB_hydrolase_fold"/>
</dbReference>
<dbReference type="AlphaFoldDB" id="A0AAV5VYT7"/>
<dbReference type="EC" id="3.1.1.-" evidence="4"/>
<evidence type="ECO:0000256" key="2">
    <source>
        <dbReference type="ARBA" id="ARBA00022487"/>
    </source>
</evidence>
<dbReference type="EMBL" id="BTSY01000004">
    <property type="protein sequence ID" value="GMT23235.1"/>
    <property type="molecule type" value="Genomic_DNA"/>
</dbReference>